<dbReference type="EMBL" id="JAEVHI010000003">
    <property type="protein sequence ID" value="KAG5295567.1"/>
    <property type="molecule type" value="Genomic_DNA"/>
</dbReference>
<dbReference type="AlphaFoldDB" id="A0A8H7YPZ7"/>
<proteinExistence type="predicted"/>
<organism evidence="2 3">
    <name type="scientific">Ajellomyces capsulatus</name>
    <name type="common">Darling's disease fungus</name>
    <name type="synonym">Histoplasma capsulatum</name>
    <dbReference type="NCBI Taxonomy" id="5037"/>
    <lineage>
        <taxon>Eukaryota</taxon>
        <taxon>Fungi</taxon>
        <taxon>Dikarya</taxon>
        <taxon>Ascomycota</taxon>
        <taxon>Pezizomycotina</taxon>
        <taxon>Eurotiomycetes</taxon>
        <taxon>Eurotiomycetidae</taxon>
        <taxon>Onygenales</taxon>
        <taxon>Ajellomycetaceae</taxon>
        <taxon>Histoplasma</taxon>
    </lineage>
</organism>
<sequence length="132" mass="14501">MVNCFHSLSMLCAVAVVWMCVDVCGCVCVCVYLCFSVCSQCPFQGLVAVTQRCLQKSAGVWVWPRSELICPIRAKAVSWHLVVSIVCPLSVRVGDWYYDGGDDDDNGNYIIIESSVVCSSLLTCGGSRWEVM</sequence>
<gene>
    <name evidence="2" type="ORF">I7I52_05870</name>
</gene>
<reference evidence="2 3" key="1">
    <citation type="submission" date="2021-01" db="EMBL/GenBank/DDBJ databases">
        <title>Chromosome-level genome assembly of a human fungal pathogen reveals clustering of transcriptionally co-regulated genes.</title>
        <authorList>
            <person name="Voorhies M."/>
            <person name="Cohen S."/>
            <person name="Shea T.P."/>
            <person name="Petrus S."/>
            <person name="Munoz J.F."/>
            <person name="Poplawski S."/>
            <person name="Goldman W.E."/>
            <person name="Michael T."/>
            <person name="Cuomo C.A."/>
            <person name="Sil A."/>
            <person name="Beyhan S."/>
        </authorList>
    </citation>
    <scope>NUCLEOTIDE SEQUENCE [LARGE SCALE GENOMIC DNA]</scope>
    <source>
        <strain evidence="2 3">G184AR</strain>
    </source>
</reference>
<evidence type="ECO:0000313" key="2">
    <source>
        <dbReference type="EMBL" id="KAG5295567.1"/>
    </source>
</evidence>
<evidence type="ECO:0000256" key="1">
    <source>
        <dbReference type="SAM" id="SignalP"/>
    </source>
</evidence>
<evidence type="ECO:0008006" key="4">
    <source>
        <dbReference type="Google" id="ProtNLM"/>
    </source>
</evidence>
<keyword evidence="1" id="KW-0732">Signal</keyword>
<name>A0A8H7YPZ7_AJECA</name>
<protein>
    <recommendedName>
        <fullName evidence="4">Secreted protein</fullName>
    </recommendedName>
</protein>
<feature type="signal peptide" evidence="1">
    <location>
        <begin position="1"/>
        <end position="26"/>
    </location>
</feature>
<dbReference type="Proteomes" id="UP000670092">
    <property type="component" value="Unassembled WGS sequence"/>
</dbReference>
<dbReference type="VEuPathDB" id="FungiDB:I7I52_05870"/>
<comment type="caution">
    <text evidence="2">The sequence shown here is derived from an EMBL/GenBank/DDBJ whole genome shotgun (WGS) entry which is preliminary data.</text>
</comment>
<accession>A0A8H7YPZ7</accession>
<dbReference type="OrthoDB" id="5431245at2759"/>
<feature type="chain" id="PRO_5034850255" description="Secreted protein" evidence="1">
    <location>
        <begin position="27"/>
        <end position="132"/>
    </location>
</feature>
<evidence type="ECO:0000313" key="3">
    <source>
        <dbReference type="Proteomes" id="UP000670092"/>
    </source>
</evidence>